<proteinExistence type="predicted"/>
<feature type="chain" id="PRO_5046202184" evidence="1">
    <location>
        <begin position="21"/>
        <end position="183"/>
    </location>
</feature>
<dbReference type="Gene3D" id="3.40.30.10">
    <property type="entry name" value="Glutaredoxin"/>
    <property type="match status" value="1"/>
</dbReference>
<feature type="signal peptide" evidence="1">
    <location>
        <begin position="1"/>
        <end position="20"/>
    </location>
</feature>
<organism evidence="2 3">
    <name type="scientific">Pseudaeromonas sharmana</name>
    <dbReference type="NCBI Taxonomy" id="328412"/>
    <lineage>
        <taxon>Bacteria</taxon>
        <taxon>Pseudomonadati</taxon>
        <taxon>Pseudomonadota</taxon>
        <taxon>Gammaproteobacteria</taxon>
        <taxon>Aeromonadales</taxon>
        <taxon>Aeromonadaceae</taxon>
        <taxon>Pseudaeromonas</taxon>
    </lineage>
</organism>
<dbReference type="RefSeq" id="WP_377154277.1">
    <property type="nucleotide sequence ID" value="NZ_JBHSAF010000015.1"/>
</dbReference>
<accession>A0ABV8CRL8</accession>
<dbReference type="NCBIfam" id="TIGR01626">
    <property type="entry name" value="ytfJ_HI0045"/>
    <property type="match status" value="1"/>
</dbReference>
<protein>
    <submittedName>
        <fullName evidence="2">YtfJ family protein</fullName>
    </submittedName>
</protein>
<reference evidence="3" key="1">
    <citation type="journal article" date="2019" name="Int. J. Syst. Evol. Microbiol.">
        <title>The Global Catalogue of Microorganisms (GCM) 10K type strain sequencing project: providing services to taxonomists for standard genome sequencing and annotation.</title>
        <authorList>
            <consortium name="The Broad Institute Genomics Platform"/>
            <consortium name="The Broad Institute Genome Sequencing Center for Infectious Disease"/>
            <person name="Wu L."/>
            <person name="Ma J."/>
        </authorList>
    </citation>
    <scope>NUCLEOTIDE SEQUENCE [LARGE SCALE GENOMIC DNA]</scope>
    <source>
        <strain evidence="3">CCUG 54939</strain>
    </source>
</reference>
<evidence type="ECO:0000313" key="2">
    <source>
        <dbReference type="EMBL" id="MFC3914851.1"/>
    </source>
</evidence>
<sequence length="183" mass="19964">MRSCFISLLAGLLLPALAHAHSIQLASPLPAVQVSEQGELQLQSGQTRYQGWDSQQLPGKVRVIQHIAGRSHAKELNAPLIEAIKAAKLPHDRYQTTTIVNLDDALFGTGGFVVSSVEKSKAEFPWSSFVLDEQGVVRKAWDLQEESSAIVVLDKDGKVRFVKDGALSPEEIATVMTLLHSQL</sequence>
<dbReference type="EMBL" id="JBHSAF010000015">
    <property type="protein sequence ID" value="MFC3914851.1"/>
    <property type="molecule type" value="Genomic_DNA"/>
</dbReference>
<name>A0ABV8CRL8_9GAMM</name>
<evidence type="ECO:0000313" key="3">
    <source>
        <dbReference type="Proteomes" id="UP001595692"/>
    </source>
</evidence>
<comment type="caution">
    <text evidence="2">The sequence shown here is derived from an EMBL/GenBank/DDBJ whole genome shotgun (WGS) entry which is preliminary data.</text>
</comment>
<keyword evidence="3" id="KW-1185">Reference proteome</keyword>
<dbReference type="Proteomes" id="UP001595692">
    <property type="component" value="Unassembled WGS sequence"/>
</dbReference>
<gene>
    <name evidence="2" type="ORF">ACFOSS_15485</name>
</gene>
<dbReference type="Pfam" id="PF09695">
    <property type="entry name" value="YtfJ_HI0045"/>
    <property type="match status" value="1"/>
</dbReference>
<dbReference type="InterPro" id="IPR006513">
    <property type="entry name" value="YtfJ_HI0045"/>
</dbReference>
<keyword evidence="1" id="KW-0732">Signal</keyword>
<evidence type="ECO:0000256" key="1">
    <source>
        <dbReference type="SAM" id="SignalP"/>
    </source>
</evidence>